<evidence type="ECO:0000256" key="9">
    <source>
        <dbReference type="ARBA" id="ARBA00023212"/>
    </source>
</evidence>
<proteinExistence type="inferred from homology"/>
<dbReference type="AlphaFoldDB" id="A0A8J3IVU8"/>
<dbReference type="SMART" id="SM00028">
    <property type="entry name" value="TPR"/>
    <property type="match status" value="2"/>
</dbReference>
<dbReference type="GO" id="GO:0005871">
    <property type="term" value="C:kinesin complex"/>
    <property type="evidence" value="ECO:0007669"/>
    <property type="project" value="InterPro"/>
</dbReference>
<keyword evidence="7" id="KW-0175">Coiled coil</keyword>
<evidence type="ECO:0000256" key="1">
    <source>
        <dbReference type="ARBA" id="ARBA00004245"/>
    </source>
</evidence>
<dbReference type="Pfam" id="PF13424">
    <property type="entry name" value="TPR_12"/>
    <property type="match status" value="1"/>
</dbReference>
<reference evidence="10" key="1">
    <citation type="submission" date="2020-10" db="EMBL/GenBank/DDBJ databases">
        <title>Taxonomic study of unclassified bacteria belonging to the class Ktedonobacteria.</title>
        <authorList>
            <person name="Yabe S."/>
            <person name="Wang C.M."/>
            <person name="Zheng Y."/>
            <person name="Sakai Y."/>
            <person name="Cavaletti L."/>
            <person name="Monciardini P."/>
            <person name="Donadio S."/>
        </authorList>
    </citation>
    <scope>NUCLEOTIDE SEQUENCE</scope>
    <source>
        <strain evidence="10">ID150040</strain>
    </source>
</reference>
<keyword evidence="5" id="KW-0677">Repeat</keyword>
<evidence type="ECO:0000256" key="4">
    <source>
        <dbReference type="ARBA" id="ARBA00022701"/>
    </source>
</evidence>
<dbReference type="InterPro" id="IPR011990">
    <property type="entry name" value="TPR-like_helical_dom_sf"/>
</dbReference>
<keyword evidence="6" id="KW-0802">TPR repeat</keyword>
<name>A0A8J3IVU8_9CHLR</name>
<evidence type="ECO:0000256" key="3">
    <source>
        <dbReference type="ARBA" id="ARBA00022490"/>
    </source>
</evidence>
<comment type="caution">
    <text evidence="10">The sequence shown here is derived from an EMBL/GenBank/DDBJ whole genome shotgun (WGS) entry which is preliminary data.</text>
</comment>
<dbReference type="RefSeq" id="WP_220209485.1">
    <property type="nucleotide sequence ID" value="NZ_BNJK01000002.1"/>
</dbReference>
<comment type="subcellular location">
    <subcellularLocation>
        <location evidence="1">Cytoplasm</location>
        <location evidence="1">Cytoskeleton</location>
    </subcellularLocation>
</comment>
<comment type="similarity">
    <text evidence="2">Belongs to the kinesin light chain family.</text>
</comment>
<gene>
    <name evidence="10" type="ORF">KSF_088420</name>
</gene>
<dbReference type="GO" id="GO:0005874">
    <property type="term" value="C:microtubule"/>
    <property type="evidence" value="ECO:0007669"/>
    <property type="project" value="UniProtKB-KW"/>
</dbReference>
<dbReference type="Gene3D" id="1.25.40.10">
    <property type="entry name" value="Tetratricopeptide repeat domain"/>
    <property type="match status" value="1"/>
</dbReference>
<dbReference type="InterPro" id="IPR019734">
    <property type="entry name" value="TPR_rpt"/>
</dbReference>
<evidence type="ECO:0000313" key="10">
    <source>
        <dbReference type="EMBL" id="GHO98794.1"/>
    </source>
</evidence>
<keyword evidence="8" id="KW-0505">Motor protein</keyword>
<dbReference type="GO" id="GO:0005737">
    <property type="term" value="C:cytoplasm"/>
    <property type="evidence" value="ECO:0007669"/>
    <property type="project" value="TreeGrafter"/>
</dbReference>
<evidence type="ECO:0000256" key="8">
    <source>
        <dbReference type="ARBA" id="ARBA00023175"/>
    </source>
</evidence>
<dbReference type="PANTHER" id="PTHR45783:SF3">
    <property type="entry name" value="KINESIN LIGHT CHAIN"/>
    <property type="match status" value="1"/>
</dbReference>
<dbReference type="EMBL" id="BNJK01000002">
    <property type="protein sequence ID" value="GHO98794.1"/>
    <property type="molecule type" value="Genomic_DNA"/>
</dbReference>
<organism evidence="10 11">
    <name type="scientific">Reticulibacter mediterranei</name>
    <dbReference type="NCBI Taxonomy" id="2778369"/>
    <lineage>
        <taxon>Bacteria</taxon>
        <taxon>Bacillati</taxon>
        <taxon>Chloroflexota</taxon>
        <taxon>Ktedonobacteria</taxon>
        <taxon>Ktedonobacterales</taxon>
        <taxon>Reticulibacteraceae</taxon>
        <taxon>Reticulibacter</taxon>
    </lineage>
</organism>
<protein>
    <recommendedName>
        <fullName evidence="12">Tetratricopeptide repeat protein</fullName>
    </recommendedName>
</protein>
<accession>A0A8J3IVU8</accession>
<dbReference type="Proteomes" id="UP000597444">
    <property type="component" value="Unassembled WGS sequence"/>
</dbReference>
<dbReference type="GO" id="GO:0019894">
    <property type="term" value="F:kinesin binding"/>
    <property type="evidence" value="ECO:0007669"/>
    <property type="project" value="TreeGrafter"/>
</dbReference>
<evidence type="ECO:0000256" key="7">
    <source>
        <dbReference type="ARBA" id="ARBA00023054"/>
    </source>
</evidence>
<evidence type="ECO:0008006" key="12">
    <source>
        <dbReference type="Google" id="ProtNLM"/>
    </source>
</evidence>
<dbReference type="SUPFAM" id="SSF48452">
    <property type="entry name" value="TPR-like"/>
    <property type="match status" value="1"/>
</dbReference>
<keyword evidence="9" id="KW-0206">Cytoskeleton</keyword>
<dbReference type="GO" id="GO:0007018">
    <property type="term" value="P:microtubule-based movement"/>
    <property type="evidence" value="ECO:0007669"/>
    <property type="project" value="TreeGrafter"/>
</dbReference>
<keyword evidence="4" id="KW-0493">Microtubule</keyword>
<dbReference type="PANTHER" id="PTHR45783">
    <property type="entry name" value="KINESIN LIGHT CHAIN"/>
    <property type="match status" value="1"/>
</dbReference>
<dbReference type="InterPro" id="IPR002151">
    <property type="entry name" value="Kinesin_light"/>
</dbReference>
<evidence type="ECO:0000256" key="5">
    <source>
        <dbReference type="ARBA" id="ARBA00022737"/>
    </source>
</evidence>
<evidence type="ECO:0000313" key="11">
    <source>
        <dbReference type="Proteomes" id="UP000597444"/>
    </source>
</evidence>
<sequence length="134" mass="14797">MGATHPNTAGSLNNLAELYHIQKRYEETKPLLQRALTIIEAQLGADHPNTIGGLNNLAELYWEQGRYAEAEPLYQRAVAISLASLGSEHPQTQLLLKNSILLLADLHTNGDVEALLQLLAQHEQDNPQEDEPSP</sequence>
<keyword evidence="11" id="KW-1185">Reference proteome</keyword>
<evidence type="ECO:0000256" key="2">
    <source>
        <dbReference type="ARBA" id="ARBA00009622"/>
    </source>
</evidence>
<evidence type="ECO:0000256" key="6">
    <source>
        <dbReference type="ARBA" id="ARBA00022803"/>
    </source>
</evidence>
<keyword evidence="3" id="KW-0963">Cytoplasm</keyword>